<comment type="similarity">
    <text evidence="7">Belongs to the TonB-dependent receptor family.</text>
</comment>
<evidence type="ECO:0000256" key="5">
    <source>
        <dbReference type="ARBA" id="ARBA00023136"/>
    </source>
</evidence>
<dbReference type="EMBL" id="QICL01000001">
    <property type="protein sequence ID" value="PXV68761.1"/>
    <property type="molecule type" value="Genomic_DNA"/>
</dbReference>
<dbReference type="FunFam" id="2.60.40.1120:FF:000003">
    <property type="entry name" value="Outer membrane protein Omp121"/>
    <property type="match status" value="1"/>
</dbReference>
<dbReference type="OrthoDB" id="778480at2"/>
<dbReference type="Pfam" id="PF13715">
    <property type="entry name" value="CarbopepD_reg_2"/>
    <property type="match status" value="1"/>
</dbReference>
<keyword evidence="6 7" id="KW-0998">Cell outer membrane</keyword>
<keyword evidence="5 7" id="KW-0472">Membrane</keyword>
<dbReference type="InterPro" id="IPR012910">
    <property type="entry name" value="Plug_dom"/>
</dbReference>
<dbReference type="SUPFAM" id="SSF56935">
    <property type="entry name" value="Porins"/>
    <property type="match status" value="1"/>
</dbReference>
<dbReference type="InterPro" id="IPR036942">
    <property type="entry name" value="Beta-barrel_TonB_sf"/>
</dbReference>
<dbReference type="SUPFAM" id="SSF49464">
    <property type="entry name" value="Carboxypeptidase regulatory domain-like"/>
    <property type="match status" value="1"/>
</dbReference>
<proteinExistence type="inferred from homology"/>
<evidence type="ECO:0000256" key="2">
    <source>
        <dbReference type="ARBA" id="ARBA00022448"/>
    </source>
</evidence>
<evidence type="ECO:0000259" key="9">
    <source>
        <dbReference type="Pfam" id="PF07715"/>
    </source>
</evidence>
<sequence length="1153" mass="129477">MNKIDSKKNVCSPITQKKLKNTRAFYLIFILLVIQSFTSAFAQQGTVSINKKQISVKQALKEIEAQSKYTLFYNDADVDSGKKIDVKIEDKDINTALSQILPGFTFKLNNTKIILIPQGKTEEDIISKSPQQSKMVAGTISDASGDPLIGVSVKLKGSSTIGTVTDIDGHFSLNVPDKGELVVSYIGYKEITVPVAGKTNLNISLAENTELLDEVVVVGYGIQKKANLSGAVEGISKKVLEDRPLVNIGQGLQGAVGNLNITMPSGQANSTPKFNIRGATALESANERSPLIVIDGIVSSIQELNNMNSADIENISVLKDAASAAIYGSRAAFGVILVTTKNGESEKVKVNYNNNFTFNRLTNRPDVVTDPATVVDMRNIFSYPWYNLYDENSIAYAKKRSADPSISPYFVNTNGQWEYFGNTNWYDEAYKDAGFATNHGIDISGATKLVSYFFSGNYFLQNGMLKQDNDKFNRYNLRSKLNFHVNDRWTIGNNTSYSTADYDAPSYLGSDYYWNISRKNTLDIPTNPDGTWTSTGADLLGRMRDGGRRNTLNSIFTTQFSTKYELVKDVWTVNGSFALNRSEYSEQYAYLPIGYREGPDMQMKYHNTTSSAGERSDHTDNLVFDVFTNFNKTFNKKHFVNVVGGFNQEEYKYRRFNGEVKDLISDNLPSINLGTGDQRVSSSSSEYALRGLFYRVNYIFDNKYIIETNGRYDGTSRFPKDDRFAFNPSVSAAWVASQESFMNFISPVVSSLKFRASYGSLGNQDVSNYPYIPIMSKGQTTLLLDGKQPVYVKVPNLVSSSLTWETVQTLNFGVDVNFLNNRLTTVFDIYRRDVKDMLAAGKKLPNVLGVSTQPLENAVDMRTNGWELTIKWKDQFQVKGKPFVYNMNFVLSDNETTVTKFDNPTGSLDKFYVGQKLGEIWGMKTLGYFQSEEEIKNHADQTTVSAYPGTHSIEPGDLKFWDKNGDEKVDWGDWTLSNPGDYYRIGNTTPRYNFSFLGSADWNNIDFSFFLQGVGKRDYYPGGSDLLFWGVYSQPWTNVSKQNLDYWTPENTNAYFPRRKSYVAEGGRELAAPQTKYLQSAAYMRLKNITIGYTLPQYWVKKAGLSRVRVFFSGENLAELSGLDSHYKADPEGLNGQMYPFQRSYSFGLNVSF</sequence>
<dbReference type="InterPro" id="IPR039426">
    <property type="entry name" value="TonB-dep_rcpt-like"/>
</dbReference>
<protein>
    <submittedName>
        <fullName evidence="10">TonB-linked SusC/RagA family outer membrane protein</fullName>
    </submittedName>
</protein>
<comment type="caution">
    <text evidence="10">The sequence shown here is derived from an EMBL/GenBank/DDBJ whole genome shotgun (WGS) entry which is preliminary data.</text>
</comment>
<evidence type="ECO:0000313" key="11">
    <source>
        <dbReference type="Proteomes" id="UP000247973"/>
    </source>
</evidence>
<keyword evidence="8" id="KW-0732">Signal</keyword>
<dbReference type="NCBIfam" id="TIGR04056">
    <property type="entry name" value="OMP_RagA_SusC"/>
    <property type="match status" value="1"/>
</dbReference>
<evidence type="ECO:0000256" key="7">
    <source>
        <dbReference type="PROSITE-ProRule" id="PRU01360"/>
    </source>
</evidence>
<dbReference type="Proteomes" id="UP000247973">
    <property type="component" value="Unassembled WGS sequence"/>
</dbReference>
<dbReference type="GO" id="GO:0009279">
    <property type="term" value="C:cell outer membrane"/>
    <property type="evidence" value="ECO:0007669"/>
    <property type="project" value="UniProtKB-SubCell"/>
</dbReference>
<gene>
    <name evidence="10" type="ORF">CLV62_10124</name>
</gene>
<evidence type="ECO:0000256" key="8">
    <source>
        <dbReference type="SAM" id="SignalP"/>
    </source>
</evidence>
<keyword evidence="11" id="KW-1185">Reference proteome</keyword>
<evidence type="ECO:0000256" key="3">
    <source>
        <dbReference type="ARBA" id="ARBA00022452"/>
    </source>
</evidence>
<feature type="chain" id="PRO_5016102893" evidence="8">
    <location>
        <begin position="43"/>
        <end position="1153"/>
    </location>
</feature>
<dbReference type="Gene3D" id="2.60.40.1120">
    <property type="entry name" value="Carboxypeptidase-like, regulatory domain"/>
    <property type="match status" value="1"/>
</dbReference>
<name>A0A2V3PVB2_9BACT</name>
<dbReference type="InterPro" id="IPR008969">
    <property type="entry name" value="CarboxyPept-like_regulatory"/>
</dbReference>
<dbReference type="InterPro" id="IPR023997">
    <property type="entry name" value="TonB-dep_OMP_SusC/RagA_CS"/>
</dbReference>
<feature type="domain" description="TonB-dependent receptor plug" evidence="9">
    <location>
        <begin position="225"/>
        <end position="335"/>
    </location>
</feature>
<keyword evidence="4 7" id="KW-0812">Transmembrane</keyword>
<organism evidence="10 11">
    <name type="scientific">Dysgonomonas alginatilytica</name>
    <dbReference type="NCBI Taxonomy" id="1605892"/>
    <lineage>
        <taxon>Bacteria</taxon>
        <taxon>Pseudomonadati</taxon>
        <taxon>Bacteroidota</taxon>
        <taxon>Bacteroidia</taxon>
        <taxon>Bacteroidales</taxon>
        <taxon>Dysgonomonadaceae</taxon>
        <taxon>Dysgonomonas</taxon>
    </lineage>
</organism>
<dbReference type="NCBIfam" id="TIGR04057">
    <property type="entry name" value="SusC_RagA_signa"/>
    <property type="match status" value="1"/>
</dbReference>
<evidence type="ECO:0000256" key="4">
    <source>
        <dbReference type="ARBA" id="ARBA00022692"/>
    </source>
</evidence>
<keyword evidence="3 7" id="KW-1134">Transmembrane beta strand</keyword>
<keyword evidence="2 7" id="KW-0813">Transport</keyword>
<dbReference type="Gene3D" id="2.170.130.10">
    <property type="entry name" value="TonB-dependent receptor, plug domain"/>
    <property type="match status" value="1"/>
</dbReference>
<evidence type="ECO:0000256" key="6">
    <source>
        <dbReference type="ARBA" id="ARBA00023237"/>
    </source>
</evidence>
<dbReference type="InterPro" id="IPR037066">
    <property type="entry name" value="Plug_dom_sf"/>
</dbReference>
<accession>A0A2V3PVB2</accession>
<comment type="subcellular location">
    <subcellularLocation>
        <location evidence="1 7">Cell outer membrane</location>
        <topology evidence="1 7">Multi-pass membrane protein</topology>
    </subcellularLocation>
</comment>
<dbReference type="RefSeq" id="WP_110308755.1">
    <property type="nucleotide sequence ID" value="NZ_QICL01000001.1"/>
</dbReference>
<dbReference type="PROSITE" id="PS52016">
    <property type="entry name" value="TONB_DEPENDENT_REC_3"/>
    <property type="match status" value="1"/>
</dbReference>
<evidence type="ECO:0000313" key="10">
    <source>
        <dbReference type="EMBL" id="PXV68761.1"/>
    </source>
</evidence>
<dbReference type="InterPro" id="IPR023996">
    <property type="entry name" value="TonB-dep_OMP_SusC/RagA"/>
</dbReference>
<feature type="signal peptide" evidence="8">
    <location>
        <begin position="1"/>
        <end position="42"/>
    </location>
</feature>
<evidence type="ECO:0000256" key="1">
    <source>
        <dbReference type="ARBA" id="ARBA00004571"/>
    </source>
</evidence>
<dbReference type="AlphaFoldDB" id="A0A2V3PVB2"/>
<dbReference type="Pfam" id="PF07715">
    <property type="entry name" value="Plug"/>
    <property type="match status" value="1"/>
</dbReference>
<reference evidence="10 11" key="1">
    <citation type="submission" date="2018-03" db="EMBL/GenBank/DDBJ databases">
        <title>Genomic Encyclopedia of Archaeal and Bacterial Type Strains, Phase II (KMG-II): from individual species to whole genera.</title>
        <authorList>
            <person name="Goeker M."/>
        </authorList>
    </citation>
    <scope>NUCLEOTIDE SEQUENCE [LARGE SCALE GENOMIC DNA]</scope>
    <source>
        <strain evidence="10 11">DSM 100214</strain>
    </source>
</reference>
<dbReference type="Gene3D" id="2.40.170.20">
    <property type="entry name" value="TonB-dependent receptor, beta-barrel domain"/>
    <property type="match status" value="1"/>
</dbReference>